<evidence type="ECO:0000313" key="1">
    <source>
        <dbReference type="EMBL" id="MBC5726651.1"/>
    </source>
</evidence>
<dbReference type="AlphaFoldDB" id="A0A923LYC9"/>
<accession>A0A923LYC9</accession>
<proteinExistence type="predicted"/>
<organism evidence="1 2">
    <name type="scientific">Agathobaculum faecis</name>
    <dbReference type="NCBI Taxonomy" id="2763013"/>
    <lineage>
        <taxon>Bacteria</taxon>
        <taxon>Bacillati</taxon>
        <taxon>Bacillota</taxon>
        <taxon>Clostridia</taxon>
        <taxon>Eubacteriales</taxon>
        <taxon>Butyricicoccaceae</taxon>
        <taxon>Agathobaculum</taxon>
    </lineage>
</organism>
<evidence type="ECO:0000313" key="2">
    <source>
        <dbReference type="Proteomes" id="UP000606499"/>
    </source>
</evidence>
<protein>
    <submittedName>
        <fullName evidence="1">Uncharacterized protein</fullName>
    </submittedName>
</protein>
<dbReference type="EMBL" id="JACOPL010000022">
    <property type="protein sequence ID" value="MBC5726651.1"/>
    <property type="molecule type" value="Genomic_DNA"/>
</dbReference>
<name>A0A923LYC9_9FIRM</name>
<sequence length="133" mass="14860">MIGSDTLTLFPGSQTLLGKQVSDMVGNDLKVYQSGEVVGTFHYVTGFTGFSSEPEEQAGYYFPFHLTKSGTKMTFKKNGTPTKQDIVFDPDIIFRVSRNDTFEVIVDDSSVVTFNFKQASFETQTKSKSRARK</sequence>
<gene>
    <name evidence="1" type="ORF">H8S45_14445</name>
</gene>
<dbReference type="RefSeq" id="WP_054328390.1">
    <property type="nucleotide sequence ID" value="NZ_JACOPL010000022.1"/>
</dbReference>
<comment type="caution">
    <text evidence="1">The sequence shown here is derived from an EMBL/GenBank/DDBJ whole genome shotgun (WGS) entry which is preliminary data.</text>
</comment>
<reference evidence="1" key="1">
    <citation type="submission" date="2020-08" db="EMBL/GenBank/DDBJ databases">
        <title>Genome public.</title>
        <authorList>
            <person name="Liu C."/>
            <person name="Sun Q."/>
        </authorList>
    </citation>
    <scope>NUCLEOTIDE SEQUENCE</scope>
    <source>
        <strain evidence="1">NSJ-28</strain>
    </source>
</reference>
<dbReference type="Proteomes" id="UP000606499">
    <property type="component" value="Unassembled WGS sequence"/>
</dbReference>
<keyword evidence="2" id="KW-1185">Reference proteome</keyword>